<dbReference type="PANTHER" id="PTHR48075:SF5">
    <property type="entry name" value="3-HYDROXYBUTYRYL-COA DEHYDROGENASE"/>
    <property type="match status" value="1"/>
</dbReference>
<keyword evidence="1" id="KW-0560">Oxidoreductase</keyword>
<comment type="caution">
    <text evidence="5">The sequence shown here is derived from an EMBL/GenBank/DDBJ whole genome shotgun (WGS) entry which is preliminary data.</text>
</comment>
<evidence type="ECO:0000259" key="3">
    <source>
        <dbReference type="Pfam" id="PF02737"/>
    </source>
</evidence>
<dbReference type="NCBIfam" id="TIGR02279">
    <property type="entry name" value="PaaC-3OHAcCoADH"/>
    <property type="match status" value="1"/>
</dbReference>
<protein>
    <submittedName>
        <fullName evidence="5">3-hydroxyacyl-CoA dehydrogenase PaaH</fullName>
    </submittedName>
</protein>
<dbReference type="InterPro" id="IPR006176">
    <property type="entry name" value="3-OHacyl-CoA_DH_NAD-bd"/>
</dbReference>
<dbReference type="Gene3D" id="3.40.50.720">
    <property type="entry name" value="NAD(P)-binding Rossmann-like Domain"/>
    <property type="match status" value="1"/>
</dbReference>
<dbReference type="RefSeq" id="WP_311651690.1">
    <property type="nucleotide sequence ID" value="NZ_JAVRIB010000003.1"/>
</dbReference>
<dbReference type="Proteomes" id="UP001251857">
    <property type="component" value="Unassembled WGS sequence"/>
</dbReference>
<sequence>MSKALAADRTVAVIGAGTMGAGIAQVAAQAGHPVRLFDAVDGAVARGIEGVAAQLDGRVAKGKLDAAARDAILNRLQPAASLADLGDASLVIEAIVEDVSVKQQVFGELEGLCGADTILATNTSSLSVTAIAAGLTRPQNLVGMHFFNPAPVLKLVEIVSGLATNPAVADTVFSTAEAWGKVPVHARNTPGFIVNRVARPFYAETLNLLEQQVADAATLDALMRECGGFRMGPCQLMDLIGQDVNARVTTTVFHAFHGDARYRPSLVQRELVDAGRLGRKSGLGFYGYGEDAGLPSPQSADPRPAPESVTIITSGGEQGLLAPLAERLRTAGVTIALIDGGGETIEVAGATLLLSDGRLATERAVTEGLDNLVVFDLALDYGSASRIALAAADTTADISRAAAAAVFQAAGLAVSWLDDAPGLLVLRTAVMLANEGANAVHEGIADARSVDDAMCFGVNYPIGPLTWADRLGSAFVLRVLNHLQAAHGDDRYRPSLRLRRLAACDGRFHEGAESS</sequence>
<dbReference type="Pfam" id="PF00725">
    <property type="entry name" value="3HCDH"/>
    <property type="match status" value="2"/>
</dbReference>
<dbReference type="Pfam" id="PF02737">
    <property type="entry name" value="3HCDH_N"/>
    <property type="match status" value="1"/>
</dbReference>
<accession>A0ABU3BXC2</accession>
<dbReference type="InterPro" id="IPR011967">
    <property type="entry name" value="3-OHacyl-CoA_DH_PaaH"/>
</dbReference>
<dbReference type="InterPro" id="IPR006108">
    <property type="entry name" value="3HC_DH_C"/>
</dbReference>
<name>A0ABU3BXC2_9GAMM</name>
<gene>
    <name evidence="5" type="primary">paaH</name>
    <name evidence="5" type="ORF">RM532_03190</name>
</gene>
<dbReference type="PANTHER" id="PTHR48075">
    <property type="entry name" value="3-HYDROXYACYL-COA DEHYDROGENASE FAMILY PROTEIN"/>
    <property type="match status" value="1"/>
</dbReference>
<evidence type="ECO:0000256" key="1">
    <source>
        <dbReference type="ARBA" id="ARBA00023002"/>
    </source>
</evidence>
<dbReference type="InterPro" id="IPR036291">
    <property type="entry name" value="NAD(P)-bd_dom_sf"/>
</dbReference>
<evidence type="ECO:0000313" key="6">
    <source>
        <dbReference type="Proteomes" id="UP001251857"/>
    </source>
</evidence>
<evidence type="ECO:0000313" key="5">
    <source>
        <dbReference type="EMBL" id="MDT0633956.1"/>
    </source>
</evidence>
<dbReference type="Pfam" id="PF18321">
    <property type="entry name" value="3HCDH_RFF"/>
    <property type="match status" value="1"/>
</dbReference>
<feature type="domain" description="3-hydroxyacyl-CoA dehydrogenase NAD binding" evidence="3">
    <location>
        <begin position="10"/>
        <end position="188"/>
    </location>
</feature>
<dbReference type="PROSITE" id="PS00067">
    <property type="entry name" value="3HCDH"/>
    <property type="match status" value="1"/>
</dbReference>
<dbReference type="NCBIfam" id="NF006124">
    <property type="entry name" value="PRK08268.1"/>
    <property type="match status" value="1"/>
</dbReference>
<dbReference type="Gene3D" id="1.10.1040.50">
    <property type="match status" value="1"/>
</dbReference>
<feature type="domain" description="3-hydroxybutyryl-CoA dehydrogenase reduced Rossmann-fold" evidence="4">
    <location>
        <begin position="352"/>
        <end position="421"/>
    </location>
</feature>
<feature type="domain" description="3-hydroxyacyl-CoA dehydrogenase C-terminal" evidence="2">
    <location>
        <begin position="191"/>
        <end position="288"/>
    </location>
</feature>
<proteinExistence type="predicted"/>
<organism evidence="5 6">
    <name type="scientific">Spectribacter hydrogenoxidans</name>
    <dbReference type="NCBI Taxonomy" id="3075608"/>
    <lineage>
        <taxon>Bacteria</taxon>
        <taxon>Pseudomonadati</taxon>
        <taxon>Pseudomonadota</taxon>
        <taxon>Gammaproteobacteria</taxon>
        <taxon>Salinisphaerales</taxon>
        <taxon>Salinisphaeraceae</taxon>
        <taxon>Spectribacter</taxon>
    </lineage>
</organism>
<dbReference type="InterPro" id="IPR008927">
    <property type="entry name" value="6-PGluconate_DH-like_C_sf"/>
</dbReference>
<evidence type="ECO:0000259" key="2">
    <source>
        <dbReference type="Pfam" id="PF00725"/>
    </source>
</evidence>
<reference evidence="5 6" key="1">
    <citation type="submission" date="2023-09" db="EMBL/GenBank/DDBJ databases">
        <authorList>
            <person name="Rey-Velasco X."/>
        </authorList>
    </citation>
    <scope>NUCLEOTIDE SEQUENCE [LARGE SCALE GENOMIC DNA]</scope>
    <source>
        <strain evidence="5 6">W335</strain>
    </source>
</reference>
<feature type="domain" description="3-hydroxyacyl-CoA dehydrogenase C-terminal" evidence="2">
    <location>
        <begin position="424"/>
        <end position="502"/>
    </location>
</feature>
<keyword evidence="6" id="KW-1185">Reference proteome</keyword>
<evidence type="ECO:0000259" key="4">
    <source>
        <dbReference type="Pfam" id="PF18321"/>
    </source>
</evidence>
<dbReference type="InterPro" id="IPR041040">
    <property type="entry name" value="3HCDH_RFF"/>
</dbReference>
<dbReference type="SUPFAM" id="SSF51735">
    <property type="entry name" value="NAD(P)-binding Rossmann-fold domains"/>
    <property type="match status" value="1"/>
</dbReference>
<dbReference type="SUPFAM" id="SSF48179">
    <property type="entry name" value="6-phosphogluconate dehydrogenase C-terminal domain-like"/>
    <property type="match status" value="2"/>
</dbReference>
<dbReference type="InterPro" id="IPR006180">
    <property type="entry name" value="3-OHacyl-CoA_DH_CS"/>
</dbReference>
<dbReference type="EMBL" id="JAVRIB010000003">
    <property type="protein sequence ID" value="MDT0633956.1"/>
    <property type="molecule type" value="Genomic_DNA"/>
</dbReference>